<dbReference type="Proteomes" id="UP001430149">
    <property type="component" value="Unassembled WGS sequence"/>
</dbReference>
<dbReference type="EMBL" id="JADIKE010000039">
    <property type="protein sequence ID" value="MBM7127375.1"/>
    <property type="molecule type" value="Genomic_DNA"/>
</dbReference>
<accession>A0ABS2K9F1</accession>
<proteinExistence type="predicted"/>
<protein>
    <submittedName>
        <fullName evidence="1">Uncharacterized protein</fullName>
    </submittedName>
</protein>
<name>A0ABS2K9F1_9GAMM</name>
<evidence type="ECO:0000313" key="2">
    <source>
        <dbReference type="Proteomes" id="UP001430149"/>
    </source>
</evidence>
<gene>
    <name evidence="1" type="ORF">ISP19_18525</name>
</gene>
<dbReference type="RefSeq" id="WP_204683908.1">
    <property type="nucleotide sequence ID" value="NZ_BSNR01000014.1"/>
</dbReference>
<comment type="caution">
    <text evidence="1">The sequence shown here is derived from an EMBL/GenBank/DDBJ whole genome shotgun (WGS) entry which is preliminary data.</text>
</comment>
<organism evidence="1 2">
    <name type="scientific">Dyella flava</name>
    <dbReference type="NCBI Taxonomy" id="1920170"/>
    <lineage>
        <taxon>Bacteria</taxon>
        <taxon>Pseudomonadati</taxon>
        <taxon>Pseudomonadota</taxon>
        <taxon>Gammaproteobacteria</taxon>
        <taxon>Lysobacterales</taxon>
        <taxon>Rhodanobacteraceae</taxon>
        <taxon>Dyella</taxon>
    </lineage>
</organism>
<sequence>MKFETVMLHSLFAASLLLCVLTLGSMLIAKAPGSNIAATHTHVTAIAKSAS</sequence>
<evidence type="ECO:0000313" key="1">
    <source>
        <dbReference type="EMBL" id="MBM7127375.1"/>
    </source>
</evidence>
<keyword evidence="2" id="KW-1185">Reference proteome</keyword>
<reference evidence="1" key="1">
    <citation type="submission" date="2020-10" db="EMBL/GenBank/DDBJ databases">
        <title>Phylogeny of dyella-like bacteria.</title>
        <authorList>
            <person name="Fu J."/>
        </authorList>
    </citation>
    <scope>NUCLEOTIDE SEQUENCE</scope>
    <source>
        <strain evidence="1">DHOC52</strain>
    </source>
</reference>